<evidence type="ECO:0000313" key="14">
    <source>
        <dbReference type="Proteomes" id="UP001596157"/>
    </source>
</evidence>
<feature type="domain" description="Dyp-type peroxidase N-terminal" evidence="11">
    <location>
        <begin position="62"/>
        <end position="204"/>
    </location>
</feature>
<dbReference type="SUPFAM" id="SSF54909">
    <property type="entry name" value="Dimeric alpha+beta barrel"/>
    <property type="match status" value="1"/>
</dbReference>
<evidence type="ECO:0000256" key="9">
    <source>
        <dbReference type="SAM" id="MobiDB-lite"/>
    </source>
</evidence>
<comment type="caution">
    <text evidence="13">The sequence shown here is derived from an EMBL/GenBank/DDBJ whole genome shotgun (WGS) entry which is preliminary data.</text>
</comment>
<dbReference type="InterPro" id="IPR011008">
    <property type="entry name" value="Dimeric_a/b-barrel"/>
</dbReference>
<comment type="cofactor">
    <cofactor evidence="1">
        <name>heme b</name>
        <dbReference type="ChEBI" id="CHEBI:60344"/>
    </cofactor>
</comment>
<dbReference type="PANTHER" id="PTHR30521:SF4">
    <property type="entry name" value="DEFERROCHELATASE"/>
    <property type="match status" value="1"/>
</dbReference>
<evidence type="ECO:0000313" key="13">
    <source>
        <dbReference type="EMBL" id="MFC5289586.1"/>
    </source>
</evidence>
<keyword evidence="14" id="KW-1185">Reference proteome</keyword>
<feature type="region of interest" description="Disordered" evidence="9">
    <location>
        <begin position="277"/>
        <end position="304"/>
    </location>
</feature>
<dbReference type="PROSITE" id="PS51318">
    <property type="entry name" value="TAT"/>
    <property type="match status" value="1"/>
</dbReference>
<keyword evidence="5 10" id="KW-0732">Signal</keyword>
<dbReference type="InterPro" id="IPR048327">
    <property type="entry name" value="Dyp_perox_N"/>
</dbReference>
<name>A0ABW0ES17_9PSEU</name>
<evidence type="ECO:0000256" key="4">
    <source>
        <dbReference type="ARBA" id="ARBA00022723"/>
    </source>
</evidence>
<keyword evidence="3" id="KW-0349">Heme</keyword>
<dbReference type="InterPro" id="IPR048328">
    <property type="entry name" value="Dyp_perox_C"/>
</dbReference>
<reference evidence="14" key="1">
    <citation type="journal article" date="2019" name="Int. J. Syst. Evol. Microbiol.">
        <title>The Global Catalogue of Microorganisms (GCM) 10K type strain sequencing project: providing services to taxonomists for standard genome sequencing and annotation.</title>
        <authorList>
            <consortium name="The Broad Institute Genomics Platform"/>
            <consortium name="The Broad Institute Genome Sequencing Center for Infectious Disease"/>
            <person name="Wu L."/>
            <person name="Ma J."/>
        </authorList>
    </citation>
    <scope>NUCLEOTIDE SEQUENCE [LARGE SCALE GENOMIC DNA]</scope>
    <source>
        <strain evidence="14">CCUG 59778</strain>
    </source>
</reference>
<protein>
    <submittedName>
        <fullName evidence="13">Dyp-type peroxidase</fullName>
    </submittedName>
</protein>
<dbReference type="EMBL" id="JBHSKF010000011">
    <property type="protein sequence ID" value="MFC5289586.1"/>
    <property type="molecule type" value="Genomic_DNA"/>
</dbReference>
<dbReference type="PROSITE" id="PS51404">
    <property type="entry name" value="DYP_PEROXIDASE"/>
    <property type="match status" value="1"/>
</dbReference>
<keyword evidence="6" id="KW-0560">Oxidoreductase</keyword>
<feature type="signal peptide" evidence="10">
    <location>
        <begin position="1"/>
        <end position="23"/>
    </location>
</feature>
<evidence type="ECO:0000259" key="11">
    <source>
        <dbReference type="Pfam" id="PF04261"/>
    </source>
</evidence>
<dbReference type="Proteomes" id="UP001596157">
    <property type="component" value="Unassembled WGS sequence"/>
</dbReference>
<dbReference type="InterPro" id="IPR006314">
    <property type="entry name" value="Dyp_peroxidase"/>
</dbReference>
<proteinExistence type="inferred from homology"/>
<dbReference type="PANTHER" id="PTHR30521">
    <property type="entry name" value="DEFERROCHELATASE/PEROXIDASE"/>
    <property type="match status" value="1"/>
</dbReference>
<keyword evidence="2 13" id="KW-0575">Peroxidase</keyword>
<evidence type="ECO:0000259" key="12">
    <source>
        <dbReference type="Pfam" id="PF20628"/>
    </source>
</evidence>
<keyword evidence="7" id="KW-0408">Iron</keyword>
<dbReference type="NCBIfam" id="TIGR01413">
    <property type="entry name" value="Dyp_perox_fam"/>
    <property type="match status" value="1"/>
</dbReference>
<dbReference type="Pfam" id="PF04261">
    <property type="entry name" value="Dyp_perox_N"/>
    <property type="match status" value="1"/>
</dbReference>
<sequence>MADRSRRAVLLGGAAAAGVGAVAAVGMDAFAAGRASDARAAAEAAAVSGNGPRTIPFHGEHQAGIEMVPQAHQSLVSLSLKPDTDRDTIRRLLITLTDDAARLTRGTYALADSEPELALVPARLTVTFGFGRGLVDRVAPGAAPAWLSDLPAFPIDRLHQWWNGGDLVLQIAADDPLTVAHAQRMLLKDSRTATTVKWVQTGFRRAYGSERPTRTTRNLLGQVDGTVNTIPGTDDFAGVVWRGATENPAWLAGGTGFVVRRIEMLLDKWDRLDRTGREQSVGRRMDSGAPLTGRRETDEPDFAATSPSGFPVIAEFAHIRRARTDDPRQRVFRRAYNYDLAPEVGQTSNSGMVFTSYQHDVTAQFLPIQRRLAEVDLLNEWTVPIGSAVFAIPPGCAEGGHIGETLFT</sequence>
<accession>A0ABW0ES17</accession>
<feature type="compositionally biased region" description="Basic and acidic residues" evidence="9">
    <location>
        <begin position="277"/>
        <end position="286"/>
    </location>
</feature>
<feature type="chain" id="PRO_5045574321" evidence="10">
    <location>
        <begin position="24"/>
        <end position="408"/>
    </location>
</feature>
<evidence type="ECO:0000256" key="6">
    <source>
        <dbReference type="ARBA" id="ARBA00023002"/>
    </source>
</evidence>
<feature type="domain" description="Dyp-type peroxidase C-terminal" evidence="12">
    <location>
        <begin position="215"/>
        <end position="396"/>
    </location>
</feature>
<evidence type="ECO:0000256" key="1">
    <source>
        <dbReference type="ARBA" id="ARBA00001970"/>
    </source>
</evidence>
<evidence type="ECO:0000256" key="3">
    <source>
        <dbReference type="ARBA" id="ARBA00022617"/>
    </source>
</evidence>
<organism evidence="13 14">
    <name type="scientific">Actinokineospora guangxiensis</name>
    <dbReference type="NCBI Taxonomy" id="1490288"/>
    <lineage>
        <taxon>Bacteria</taxon>
        <taxon>Bacillati</taxon>
        <taxon>Actinomycetota</taxon>
        <taxon>Actinomycetes</taxon>
        <taxon>Pseudonocardiales</taxon>
        <taxon>Pseudonocardiaceae</taxon>
        <taxon>Actinokineospora</taxon>
    </lineage>
</organism>
<dbReference type="GO" id="GO:0004601">
    <property type="term" value="F:peroxidase activity"/>
    <property type="evidence" value="ECO:0007669"/>
    <property type="project" value="UniProtKB-KW"/>
</dbReference>
<comment type="similarity">
    <text evidence="8">Belongs to the DyP-type peroxidase family.</text>
</comment>
<keyword evidence="4" id="KW-0479">Metal-binding</keyword>
<dbReference type="Pfam" id="PF20628">
    <property type="entry name" value="Dyp_perox_C"/>
    <property type="match status" value="1"/>
</dbReference>
<evidence type="ECO:0000256" key="5">
    <source>
        <dbReference type="ARBA" id="ARBA00022729"/>
    </source>
</evidence>
<dbReference type="RefSeq" id="WP_378249430.1">
    <property type="nucleotide sequence ID" value="NZ_JBHSKF010000011.1"/>
</dbReference>
<evidence type="ECO:0000256" key="7">
    <source>
        <dbReference type="ARBA" id="ARBA00023004"/>
    </source>
</evidence>
<dbReference type="InterPro" id="IPR006311">
    <property type="entry name" value="TAT_signal"/>
</dbReference>
<evidence type="ECO:0000256" key="10">
    <source>
        <dbReference type="SAM" id="SignalP"/>
    </source>
</evidence>
<evidence type="ECO:0000256" key="8">
    <source>
        <dbReference type="ARBA" id="ARBA00025737"/>
    </source>
</evidence>
<gene>
    <name evidence="13" type="ORF">ACFPM7_21235</name>
</gene>
<evidence type="ECO:0000256" key="2">
    <source>
        <dbReference type="ARBA" id="ARBA00022559"/>
    </source>
</evidence>